<sequence>MISNIKNIVAKKSRYKRSKLFLKLLNPSEDSTILDLGGGKGRHFASVFPFRKNVTISCFIQSNLDYAKNNYGFNTILLDGTQEKLPFEDNHFDIVFCSSVIEHVTGPKSQAIADFKSDGDIFRTKAYDYQKNFALEIQRISKRYFVQTPDKRFFVEVHSWIPLLGYLRTHNQWKVIKLFNRFWPRKDENPDWALLSVREMKEFFPDATIHYEKLFGINKSIIAVGPR</sequence>
<keyword evidence="2" id="KW-0489">Methyltransferase</keyword>
<gene>
    <name evidence="2" type="ORF">ENE74_14315</name>
</gene>
<comment type="caution">
    <text evidence="2">The sequence shown here is derived from an EMBL/GenBank/DDBJ whole genome shotgun (WGS) entry which is preliminary data.</text>
</comment>
<evidence type="ECO:0000259" key="1">
    <source>
        <dbReference type="Pfam" id="PF08241"/>
    </source>
</evidence>
<evidence type="ECO:0000313" key="3">
    <source>
        <dbReference type="Proteomes" id="UP000282977"/>
    </source>
</evidence>
<dbReference type="InterPro" id="IPR029063">
    <property type="entry name" value="SAM-dependent_MTases_sf"/>
</dbReference>
<reference evidence="2 3" key="1">
    <citation type="submission" date="2019-01" db="EMBL/GenBank/DDBJ databases">
        <authorList>
            <person name="Chen W.-M."/>
        </authorList>
    </citation>
    <scope>NUCLEOTIDE SEQUENCE [LARGE SCALE GENOMIC DNA]</scope>
    <source>
        <strain evidence="2 3">TLA-22</strain>
    </source>
</reference>
<dbReference type="Pfam" id="PF08241">
    <property type="entry name" value="Methyltransf_11"/>
    <property type="match status" value="1"/>
</dbReference>
<feature type="domain" description="Methyltransferase type 11" evidence="1">
    <location>
        <begin position="34"/>
        <end position="107"/>
    </location>
</feature>
<accession>A0A437J5K9</accession>
<dbReference type="GO" id="GO:0008757">
    <property type="term" value="F:S-adenosylmethionine-dependent methyltransferase activity"/>
    <property type="evidence" value="ECO:0007669"/>
    <property type="project" value="InterPro"/>
</dbReference>
<dbReference type="GO" id="GO:0032259">
    <property type="term" value="P:methylation"/>
    <property type="evidence" value="ECO:0007669"/>
    <property type="project" value="UniProtKB-KW"/>
</dbReference>
<dbReference type="Gene3D" id="3.40.50.150">
    <property type="entry name" value="Vaccinia Virus protein VP39"/>
    <property type="match status" value="1"/>
</dbReference>
<dbReference type="Proteomes" id="UP000282977">
    <property type="component" value="Unassembled WGS sequence"/>
</dbReference>
<dbReference type="InterPro" id="IPR013216">
    <property type="entry name" value="Methyltransf_11"/>
</dbReference>
<dbReference type="EMBL" id="RZUL01000005">
    <property type="protein sequence ID" value="RVT39904.1"/>
    <property type="molecule type" value="Genomic_DNA"/>
</dbReference>
<dbReference type="AlphaFoldDB" id="A0A437J5K9"/>
<keyword evidence="2" id="KW-0808">Transferase</keyword>
<evidence type="ECO:0000313" key="2">
    <source>
        <dbReference type="EMBL" id="RVT39904.1"/>
    </source>
</evidence>
<protein>
    <submittedName>
        <fullName evidence="2">SAM-dependent methyltransferase</fullName>
    </submittedName>
</protein>
<keyword evidence="3" id="KW-1185">Reference proteome</keyword>
<dbReference type="SUPFAM" id="SSF53335">
    <property type="entry name" value="S-adenosyl-L-methionine-dependent methyltransferases"/>
    <property type="match status" value="1"/>
</dbReference>
<name>A0A437J5K9_9SPHN</name>
<organism evidence="2 3">
    <name type="scientific">Sphingobium algorifonticola</name>
    <dbReference type="NCBI Taxonomy" id="2008318"/>
    <lineage>
        <taxon>Bacteria</taxon>
        <taxon>Pseudomonadati</taxon>
        <taxon>Pseudomonadota</taxon>
        <taxon>Alphaproteobacteria</taxon>
        <taxon>Sphingomonadales</taxon>
        <taxon>Sphingomonadaceae</taxon>
        <taxon>Sphingobium</taxon>
    </lineage>
</organism>
<dbReference type="OrthoDB" id="9787738at2"/>
<proteinExistence type="predicted"/>
<dbReference type="RefSeq" id="WP_127691601.1">
    <property type="nucleotide sequence ID" value="NZ_RZUL01000005.1"/>
</dbReference>